<organism evidence="1 2">
    <name type="scientific">Paenibacillus nasutitermitis</name>
    <dbReference type="NCBI Taxonomy" id="1652958"/>
    <lineage>
        <taxon>Bacteria</taxon>
        <taxon>Bacillati</taxon>
        <taxon>Bacillota</taxon>
        <taxon>Bacilli</taxon>
        <taxon>Bacillales</taxon>
        <taxon>Paenibacillaceae</taxon>
        <taxon>Paenibacillus</taxon>
    </lineage>
</organism>
<reference evidence="1" key="1">
    <citation type="journal article" date="2014" name="Int. J. Syst. Evol. Microbiol.">
        <title>Complete genome sequence of Corynebacterium casei LMG S-19264T (=DSM 44701T), isolated from a smear-ripened cheese.</title>
        <authorList>
            <consortium name="US DOE Joint Genome Institute (JGI-PGF)"/>
            <person name="Walter F."/>
            <person name="Albersmeier A."/>
            <person name="Kalinowski J."/>
            <person name="Ruckert C."/>
        </authorList>
    </citation>
    <scope>NUCLEOTIDE SEQUENCE</scope>
    <source>
        <strain evidence="1">CGMCC 1.15178</strain>
    </source>
</reference>
<reference evidence="1" key="2">
    <citation type="submission" date="2020-09" db="EMBL/GenBank/DDBJ databases">
        <authorList>
            <person name="Sun Q."/>
            <person name="Zhou Y."/>
        </authorList>
    </citation>
    <scope>NUCLEOTIDE SEQUENCE</scope>
    <source>
        <strain evidence="1">CGMCC 1.15178</strain>
    </source>
</reference>
<evidence type="ECO:0000313" key="2">
    <source>
        <dbReference type="Proteomes" id="UP000612456"/>
    </source>
</evidence>
<comment type="caution">
    <text evidence="1">The sequence shown here is derived from an EMBL/GenBank/DDBJ whole genome shotgun (WGS) entry which is preliminary data.</text>
</comment>
<keyword evidence="2" id="KW-1185">Reference proteome</keyword>
<dbReference type="Proteomes" id="UP000612456">
    <property type="component" value="Unassembled WGS sequence"/>
</dbReference>
<name>A0A916ZFU8_9BACL</name>
<dbReference type="RefSeq" id="WP_229750651.1">
    <property type="nucleotide sequence ID" value="NZ_BMHP01000007.1"/>
</dbReference>
<sequence>MTDREMDESFIDKLESLDGIFAQKIHGWLLIDPDTKLEAACRADFIMKLVNMLGLHAEFTSTFADVQPKSTSILAHQSAVRTSWLC</sequence>
<protein>
    <submittedName>
        <fullName evidence="1">Uncharacterized protein</fullName>
    </submittedName>
</protein>
<gene>
    <name evidence="1" type="ORF">GCM10010911_61870</name>
</gene>
<proteinExistence type="predicted"/>
<dbReference type="AlphaFoldDB" id="A0A916ZFU8"/>
<dbReference type="EMBL" id="BMHP01000007">
    <property type="protein sequence ID" value="GGD94813.1"/>
    <property type="molecule type" value="Genomic_DNA"/>
</dbReference>
<evidence type="ECO:0000313" key="1">
    <source>
        <dbReference type="EMBL" id="GGD94813.1"/>
    </source>
</evidence>
<accession>A0A916ZFU8</accession>